<keyword evidence="13" id="KW-1185">Reference proteome</keyword>
<evidence type="ECO:0000259" key="12">
    <source>
        <dbReference type="PROSITE" id="PS50268"/>
    </source>
</evidence>
<keyword evidence="9" id="KW-0325">Glycoprotein</keyword>
<keyword evidence="6" id="KW-0130">Cell adhesion</keyword>
<dbReference type="PRINTS" id="PR00205">
    <property type="entry name" value="CADHERIN"/>
</dbReference>
<proteinExistence type="predicted"/>
<evidence type="ECO:0000313" key="14">
    <source>
        <dbReference type="RefSeq" id="XP_008055835.2"/>
    </source>
</evidence>
<dbReference type="OrthoDB" id="6252479at2759"/>
<dbReference type="Proteomes" id="UP000189704">
    <property type="component" value="Unplaced"/>
</dbReference>
<dbReference type="PANTHER" id="PTHR24028">
    <property type="entry name" value="CADHERIN-87A"/>
    <property type="match status" value="1"/>
</dbReference>
<feature type="domain" description="Cadherin" evidence="12">
    <location>
        <begin position="151"/>
        <end position="258"/>
    </location>
</feature>
<feature type="domain" description="Cadherin" evidence="12">
    <location>
        <begin position="680"/>
        <end position="788"/>
    </location>
</feature>
<feature type="region of interest" description="Disordered" evidence="11">
    <location>
        <begin position="1"/>
        <end position="21"/>
    </location>
</feature>
<feature type="domain" description="Cadherin" evidence="12">
    <location>
        <begin position="894"/>
        <end position="997"/>
    </location>
</feature>
<dbReference type="Pfam" id="PF08266">
    <property type="entry name" value="Cadherin_2"/>
    <property type="match status" value="2"/>
</dbReference>
<name>A0A1U7TDC2_CARSF</name>
<keyword evidence="4" id="KW-0677">Repeat</keyword>
<reference evidence="14" key="1">
    <citation type="submission" date="2025-08" db="UniProtKB">
        <authorList>
            <consortium name="RefSeq"/>
        </authorList>
    </citation>
    <scope>IDENTIFICATION</scope>
</reference>
<evidence type="ECO:0000256" key="6">
    <source>
        <dbReference type="ARBA" id="ARBA00022889"/>
    </source>
</evidence>
<evidence type="ECO:0000256" key="8">
    <source>
        <dbReference type="ARBA" id="ARBA00023136"/>
    </source>
</evidence>
<feature type="compositionally biased region" description="Basic and acidic residues" evidence="11">
    <location>
        <begin position="10"/>
        <end position="21"/>
    </location>
</feature>
<gene>
    <name evidence="14" type="primary">LOC103260002</name>
</gene>
<dbReference type="GO" id="GO:0007399">
    <property type="term" value="P:nervous system development"/>
    <property type="evidence" value="ECO:0007669"/>
    <property type="project" value="UniProtKB-ARBA"/>
</dbReference>
<dbReference type="GeneID" id="103260002"/>
<dbReference type="GO" id="GO:0005886">
    <property type="term" value="C:plasma membrane"/>
    <property type="evidence" value="ECO:0007669"/>
    <property type="project" value="InterPro"/>
</dbReference>
<dbReference type="FunFam" id="2.60.40.60:FF:000309">
    <property type="entry name" value="Protocadherin beta-8"/>
    <property type="match status" value="2"/>
</dbReference>
<comment type="subcellular location">
    <subcellularLocation>
        <location evidence="1">Membrane</location>
        <topology evidence="1">Single-pass type I membrane protein</topology>
    </subcellularLocation>
</comment>
<dbReference type="Gene3D" id="2.60.40.60">
    <property type="entry name" value="Cadherins"/>
    <property type="match status" value="9"/>
</dbReference>
<evidence type="ECO:0000256" key="1">
    <source>
        <dbReference type="ARBA" id="ARBA00004479"/>
    </source>
</evidence>
<accession>A0A1U7TDC2</accession>
<keyword evidence="8" id="KW-0472">Membrane</keyword>
<evidence type="ECO:0000256" key="9">
    <source>
        <dbReference type="ARBA" id="ARBA00023180"/>
    </source>
</evidence>
<dbReference type="GO" id="GO:0005509">
    <property type="term" value="F:calcium ion binding"/>
    <property type="evidence" value="ECO:0007669"/>
    <property type="project" value="UniProtKB-UniRule"/>
</dbReference>
<feature type="domain" description="Cadherin" evidence="12">
    <location>
        <begin position="789"/>
        <end position="893"/>
    </location>
</feature>
<dbReference type="InterPro" id="IPR015919">
    <property type="entry name" value="Cadherin-like_sf"/>
</dbReference>
<evidence type="ECO:0000256" key="10">
    <source>
        <dbReference type="PROSITE-ProRule" id="PRU00043"/>
    </source>
</evidence>
<sequence length="1098" mass="120718">MSLSRSRFAGRPEEMETREQQKERVLKQRQVLILFVLLCIAQAGSEPRHYSVAEETESGFFVANLLKDIGLEVGELAARGARVVSKEKKLRLHLDRQTGDLLLNEKLDREELCGPTEPCVLPFQVLLENPLQFFQAKLQVRDINDHSPVFLDKEMTLKIPESVTPGSTFLLERAQDLDVGTNSLQNYTISPSFHFHLKLQGSPDGVLPQLVLDKALDREEHPEVRFTLTALDGGTPPRSGTALVRIEVVDVNDNAPEFAKLLYEVQVPENSPVGSQVVTVSARDLDIGAYGEISYAFSQASEDIRKTFQINAKSGELLLTQKLDFESVQTFTVNIQATDGGGLTGSCVVFIQVMDVNDNPPELTMSTLINQIPENLQETVIAVFSVSDSDSGDNGKMVCSIQDGLPFFLKPSVENFYSLVTSTALDREIRSEYNITITVTDLGTPPLKTQHHVTVRVSDVNDNAPAFTRAVYTLLVRENNRPALHIEFETASERMVALLTKKANKTPCFVRTMTYRSSVVVGQKAVFSSVVSGSAWRHSLDMAENAMETGGKHFLRQRQVLLLFVFLGGSLAGSESRRYSVAEEKDRGFLVANLAKDLGLRVEELAARRIQVVSKGNKQHFQFNHQTGNLLLNERLDREELCGPTEPCILHFQILLQNPLQFVTNELLIIDINDHSPVFFENEMQLQILESTPPGAVIPLGNAEDLDVGRNSLQNYTVAPNIHFHVLTRSRRDGKKYPELVLDKALDREEQPGLRLTLTALDGGSPPRSGTAQVNILVLDINDNAPEFAQSLYEVHILENSSVNSVIVTVSASDLDTGNFGTVSYAFSHASEEIRKTFQLNPITGDMQLAKCLDFETIDTYEVDIEAKDGGGLSGKSTVIVKVVDVNDNPPELTLSSVNSPIPENSVETVVAVFSVSDMDSGDNGRVMCSIDNNLPFTLKPSVENFYTLVSEAALDRESRAEYNVTITATDLGTPPLKTQHHVTVRVSDVNDNAPAFTQAVYTLLVRENNRPALHIGSVSATDADAGANAQVTYSLLPPPDPRLAPAALVSVNADSGQLFALRSLDYEALRAFELRVGAADRGSPALSSQALVRVQVL</sequence>
<evidence type="ECO:0000256" key="5">
    <source>
        <dbReference type="ARBA" id="ARBA00022837"/>
    </source>
</evidence>
<feature type="non-terminal residue" evidence="14">
    <location>
        <position position="1098"/>
    </location>
</feature>
<evidence type="ECO:0000256" key="3">
    <source>
        <dbReference type="ARBA" id="ARBA00022729"/>
    </source>
</evidence>
<keyword evidence="5 10" id="KW-0106">Calcium</keyword>
<dbReference type="RefSeq" id="XP_008055835.2">
    <property type="nucleotide sequence ID" value="XM_008057644.2"/>
</dbReference>
<evidence type="ECO:0000313" key="13">
    <source>
        <dbReference type="Proteomes" id="UP000189704"/>
    </source>
</evidence>
<keyword evidence="3" id="KW-0732">Signal</keyword>
<dbReference type="FunFam" id="2.60.40.60:FF:000002">
    <property type="entry name" value="Protocadherin alpha 2"/>
    <property type="match status" value="2"/>
</dbReference>
<dbReference type="FunFam" id="2.60.40.60:FF:000001">
    <property type="entry name" value="Protocadherin alpha 2"/>
    <property type="match status" value="1"/>
</dbReference>
<evidence type="ECO:0000256" key="2">
    <source>
        <dbReference type="ARBA" id="ARBA00022692"/>
    </source>
</evidence>
<evidence type="ECO:0000256" key="11">
    <source>
        <dbReference type="SAM" id="MobiDB-lite"/>
    </source>
</evidence>
<dbReference type="SMART" id="SM00112">
    <property type="entry name" value="CA"/>
    <property type="match status" value="8"/>
</dbReference>
<dbReference type="InterPro" id="IPR050174">
    <property type="entry name" value="Protocadherin/Cadherin-CA"/>
</dbReference>
<keyword evidence="7" id="KW-1133">Transmembrane helix</keyword>
<dbReference type="CDD" id="cd11304">
    <property type="entry name" value="Cadherin_repeat"/>
    <property type="match status" value="7"/>
</dbReference>
<feature type="domain" description="Cadherin" evidence="12">
    <location>
        <begin position="621"/>
        <end position="679"/>
    </location>
</feature>
<protein>
    <submittedName>
        <fullName evidence="14">Protocadherin beta-3-like</fullName>
    </submittedName>
</protein>
<dbReference type="AlphaFoldDB" id="A0A1U7TDC2"/>
<keyword evidence="2" id="KW-0812">Transmembrane</keyword>
<feature type="domain" description="Cadherin" evidence="12">
    <location>
        <begin position="92"/>
        <end position="150"/>
    </location>
</feature>
<dbReference type="InterPro" id="IPR013164">
    <property type="entry name" value="Cadherin_N"/>
</dbReference>
<dbReference type="GO" id="GO:0007156">
    <property type="term" value="P:homophilic cell adhesion via plasma membrane adhesion molecules"/>
    <property type="evidence" value="ECO:0007669"/>
    <property type="project" value="InterPro"/>
</dbReference>
<organism evidence="13 14">
    <name type="scientific">Carlito syrichta</name>
    <name type="common">Philippine tarsier</name>
    <name type="synonym">Tarsius syrichta</name>
    <dbReference type="NCBI Taxonomy" id="1868482"/>
    <lineage>
        <taxon>Eukaryota</taxon>
        <taxon>Metazoa</taxon>
        <taxon>Chordata</taxon>
        <taxon>Craniata</taxon>
        <taxon>Vertebrata</taxon>
        <taxon>Euteleostomi</taxon>
        <taxon>Mammalia</taxon>
        <taxon>Eutheria</taxon>
        <taxon>Euarchontoglires</taxon>
        <taxon>Primates</taxon>
        <taxon>Haplorrhini</taxon>
        <taxon>Tarsiiformes</taxon>
        <taxon>Tarsiidae</taxon>
        <taxon>Carlito</taxon>
    </lineage>
</organism>
<dbReference type="InterPro" id="IPR020894">
    <property type="entry name" value="Cadherin_CS"/>
</dbReference>
<feature type="domain" description="Cadherin" evidence="12">
    <location>
        <begin position="259"/>
        <end position="363"/>
    </location>
</feature>
<dbReference type="FunFam" id="2.60.40.60:FF:000018">
    <property type="entry name" value="Protocadherin gamma c3"/>
    <property type="match status" value="2"/>
</dbReference>
<dbReference type="PROSITE" id="PS50268">
    <property type="entry name" value="CADHERIN_2"/>
    <property type="match status" value="9"/>
</dbReference>
<dbReference type="PANTHER" id="PTHR24028:SF302">
    <property type="entry name" value="PROTOCADHERIN BETA-3"/>
    <property type="match status" value="1"/>
</dbReference>
<dbReference type="FunFam" id="2.60.40.60:FF:000006">
    <property type="entry name" value="Protocadherin alpha 2"/>
    <property type="match status" value="2"/>
</dbReference>
<dbReference type="KEGG" id="csyr:103260002"/>
<dbReference type="PROSITE" id="PS00232">
    <property type="entry name" value="CADHERIN_1"/>
    <property type="match status" value="5"/>
</dbReference>
<evidence type="ECO:0000256" key="4">
    <source>
        <dbReference type="ARBA" id="ARBA00022737"/>
    </source>
</evidence>
<dbReference type="SUPFAM" id="SSF49313">
    <property type="entry name" value="Cadherin-like"/>
    <property type="match status" value="8"/>
</dbReference>
<dbReference type="InterPro" id="IPR002126">
    <property type="entry name" value="Cadherin-like_dom"/>
</dbReference>
<feature type="domain" description="Cadherin" evidence="12">
    <location>
        <begin position="998"/>
        <end position="1097"/>
    </location>
</feature>
<dbReference type="Pfam" id="PF00028">
    <property type="entry name" value="Cadherin"/>
    <property type="match status" value="7"/>
</dbReference>
<feature type="domain" description="Cadherin" evidence="12">
    <location>
        <begin position="364"/>
        <end position="467"/>
    </location>
</feature>
<evidence type="ECO:0000256" key="7">
    <source>
        <dbReference type="ARBA" id="ARBA00022989"/>
    </source>
</evidence>